<evidence type="ECO:0000313" key="8">
    <source>
        <dbReference type="Proteomes" id="UP000422232"/>
    </source>
</evidence>
<dbReference type="InterPro" id="IPR036649">
    <property type="entry name" value="Pyrophosphatase_sf"/>
</dbReference>
<feature type="binding site" evidence="6">
    <location>
        <position position="70"/>
    </location>
    <ligand>
        <name>Mg(2+)</name>
        <dbReference type="ChEBI" id="CHEBI:18420"/>
        <label>1</label>
    </ligand>
</feature>
<proteinExistence type="inferred from homology"/>
<dbReference type="EC" id="3.6.1.1" evidence="6"/>
<comment type="subunit">
    <text evidence="6">Homohexamer.</text>
</comment>
<comment type="catalytic activity">
    <reaction evidence="6">
        <text>diphosphate + H2O = 2 phosphate + H(+)</text>
        <dbReference type="Rhea" id="RHEA:24576"/>
        <dbReference type="ChEBI" id="CHEBI:15377"/>
        <dbReference type="ChEBI" id="CHEBI:15378"/>
        <dbReference type="ChEBI" id="CHEBI:33019"/>
        <dbReference type="ChEBI" id="CHEBI:43474"/>
        <dbReference type="EC" id="3.6.1.1"/>
    </reaction>
</comment>
<dbReference type="GO" id="GO:0000287">
    <property type="term" value="F:magnesium ion binding"/>
    <property type="evidence" value="ECO:0007669"/>
    <property type="project" value="UniProtKB-UniRule"/>
</dbReference>
<reference evidence="7 8" key="1">
    <citation type="submission" date="2019-04" db="EMBL/GenBank/DDBJ databases">
        <title>Complete genome sequencing of Piscirickettsia salmonis strain Psal-009.</title>
        <authorList>
            <person name="Schober I."/>
            <person name="Bunk B."/>
            <person name="Sproer C."/>
            <person name="Carril G.P."/>
            <person name="Riedel T."/>
            <person name="Flores-Herrera P.A."/>
            <person name="Nourdin-Galindo G."/>
            <person name="Marshall S.H."/>
            <person name="Overmann J."/>
        </authorList>
    </citation>
    <scope>NUCLEOTIDE SEQUENCE [LARGE SCALE GENOMIC DNA]</scope>
    <source>
        <strain evidence="7 8">Psal-009</strain>
    </source>
</reference>
<dbReference type="CDD" id="cd00412">
    <property type="entry name" value="pyrophosphatase"/>
    <property type="match status" value="1"/>
</dbReference>
<dbReference type="PANTHER" id="PTHR10286">
    <property type="entry name" value="INORGANIC PYROPHOSPHATASE"/>
    <property type="match status" value="1"/>
</dbReference>
<dbReference type="GO" id="GO:0006796">
    <property type="term" value="P:phosphate-containing compound metabolic process"/>
    <property type="evidence" value="ECO:0007669"/>
    <property type="project" value="InterPro"/>
</dbReference>
<comment type="similarity">
    <text evidence="6">Belongs to the PPase family.</text>
</comment>
<dbReference type="GO" id="GO:0005737">
    <property type="term" value="C:cytoplasm"/>
    <property type="evidence" value="ECO:0007669"/>
    <property type="project" value="UniProtKB-SubCell"/>
</dbReference>
<keyword evidence="5 6" id="KW-0460">Magnesium</keyword>
<evidence type="ECO:0000256" key="6">
    <source>
        <dbReference type="HAMAP-Rule" id="MF_00209"/>
    </source>
</evidence>
<keyword evidence="2 6" id="KW-0963">Cytoplasm</keyword>
<evidence type="ECO:0000256" key="1">
    <source>
        <dbReference type="ARBA" id="ARBA00001946"/>
    </source>
</evidence>
<comment type="subcellular location">
    <subcellularLocation>
        <location evidence="6">Cytoplasm</location>
    </subcellularLocation>
</comment>
<dbReference type="Gene3D" id="3.90.80.10">
    <property type="entry name" value="Inorganic pyrophosphatase"/>
    <property type="match status" value="1"/>
</dbReference>
<dbReference type="AlphaFoldDB" id="A0A9Q6PTH0"/>
<evidence type="ECO:0000256" key="4">
    <source>
        <dbReference type="ARBA" id="ARBA00022801"/>
    </source>
</evidence>
<dbReference type="Pfam" id="PF00719">
    <property type="entry name" value="Pyrophosphatase"/>
    <property type="match status" value="1"/>
</dbReference>
<keyword evidence="3 6" id="KW-0479">Metal-binding</keyword>
<feature type="binding site" evidence="6">
    <location>
        <position position="102"/>
    </location>
    <ligand>
        <name>Mg(2+)</name>
        <dbReference type="ChEBI" id="CHEBI:18420"/>
        <label>1</label>
    </ligand>
</feature>
<dbReference type="RefSeq" id="WP_016210172.1">
    <property type="nucleotide sequence ID" value="NZ_CP012413.1"/>
</dbReference>
<dbReference type="HAMAP" id="MF_00209">
    <property type="entry name" value="Inorganic_PPase"/>
    <property type="match status" value="1"/>
</dbReference>
<feature type="binding site" evidence="6">
    <location>
        <position position="55"/>
    </location>
    <ligand>
        <name>substrate</name>
    </ligand>
</feature>
<feature type="binding site" evidence="6">
    <location>
        <position position="29"/>
    </location>
    <ligand>
        <name>substrate</name>
    </ligand>
</feature>
<organism evidence="7 8">
    <name type="scientific">Piscirickettsia salmonis</name>
    <dbReference type="NCBI Taxonomy" id="1238"/>
    <lineage>
        <taxon>Bacteria</taxon>
        <taxon>Pseudomonadati</taxon>
        <taxon>Pseudomonadota</taxon>
        <taxon>Gammaproteobacteria</taxon>
        <taxon>Thiotrichales</taxon>
        <taxon>Piscirickettsiaceae</taxon>
        <taxon>Piscirickettsia</taxon>
    </lineage>
</organism>
<evidence type="ECO:0000313" key="7">
    <source>
        <dbReference type="EMBL" id="QGO07104.1"/>
    </source>
</evidence>
<dbReference type="Proteomes" id="UP000422232">
    <property type="component" value="Chromosome"/>
</dbReference>
<comment type="function">
    <text evidence="6">Catalyzes the hydrolysis of inorganic pyrophosphate (PPi) forming two phosphate ions.</text>
</comment>
<dbReference type="EMBL" id="CP038908">
    <property type="protein sequence ID" value="QGO07104.1"/>
    <property type="molecule type" value="Genomic_DNA"/>
</dbReference>
<gene>
    <name evidence="6 7" type="primary">ppa</name>
    <name evidence="7" type="ORF">Psal009_03041</name>
</gene>
<keyword evidence="8" id="KW-1185">Reference proteome</keyword>
<evidence type="ECO:0000256" key="2">
    <source>
        <dbReference type="ARBA" id="ARBA00022490"/>
    </source>
</evidence>
<dbReference type="SUPFAM" id="SSF50324">
    <property type="entry name" value="Inorganic pyrophosphatase"/>
    <property type="match status" value="1"/>
</dbReference>
<feature type="binding site" evidence="6">
    <location>
        <position position="65"/>
    </location>
    <ligand>
        <name>Mg(2+)</name>
        <dbReference type="ChEBI" id="CHEBI:18420"/>
        <label>1</label>
    </ligand>
</feature>
<feature type="binding site" evidence="6">
    <location>
        <position position="142"/>
    </location>
    <ligand>
        <name>substrate</name>
    </ligand>
</feature>
<comment type="cofactor">
    <cofactor evidence="1 6">
        <name>Mg(2+)</name>
        <dbReference type="ChEBI" id="CHEBI:18420"/>
    </cofactor>
</comment>
<evidence type="ECO:0000256" key="3">
    <source>
        <dbReference type="ARBA" id="ARBA00022723"/>
    </source>
</evidence>
<accession>A0A9Q6PTH0</accession>
<dbReference type="FunFam" id="3.90.80.10:FF:000001">
    <property type="entry name" value="Inorganic pyrophosphatase"/>
    <property type="match status" value="1"/>
</dbReference>
<dbReference type="GeneID" id="66739836"/>
<evidence type="ECO:0000256" key="5">
    <source>
        <dbReference type="ARBA" id="ARBA00022842"/>
    </source>
</evidence>
<dbReference type="NCBIfam" id="NF002317">
    <property type="entry name" value="PRK01250.1"/>
    <property type="match status" value="1"/>
</dbReference>
<keyword evidence="4 6" id="KW-0378">Hydrolase</keyword>
<sequence>MTIKLAAGKDVPNDINVIIEIPAQSEPVKYEIDKDSGLLCVDRFMGTCMHYPANYGYIPNTLSDDGDPADVLVVTPTPVRHGAVVRCRPLGMLKMTDESGIDAKIIAVPVDKVSQNIYKDVKSIDDLPTLLLAQIKHFFEHYKDLEEGKWVKVEGWASLEETQAEIIASLERAQ</sequence>
<dbReference type="GO" id="GO:0004427">
    <property type="term" value="F:inorganic diphosphate phosphatase activity"/>
    <property type="evidence" value="ECO:0007669"/>
    <property type="project" value="UniProtKB-UniRule"/>
</dbReference>
<protein>
    <recommendedName>
        <fullName evidence="6">Inorganic pyrophosphatase</fullName>
        <ecNumber evidence="6">3.6.1.1</ecNumber>
    </recommendedName>
    <alternativeName>
        <fullName evidence="6">Pyrophosphate phospho-hydrolase</fullName>
        <shortName evidence="6">PPase</shortName>
    </alternativeName>
</protein>
<feature type="binding site" evidence="6">
    <location>
        <position position="43"/>
    </location>
    <ligand>
        <name>substrate</name>
    </ligand>
</feature>
<feature type="binding site" evidence="6">
    <location>
        <position position="70"/>
    </location>
    <ligand>
        <name>Mg(2+)</name>
        <dbReference type="ChEBI" id="CHEBI:18420"/>
        <label>2</label>
    </ligand>
</feature>
<name>A0A9Q6PTH0_PISSA</name>
<dbReference type="InterPro" id="IPR008162">
    <property type="entry name" value="Pyrophosphatase"/>
</dbReference>